<dbReference type="Gene3D" id="3.40.50.720">
    <property type="entry name" value="NAD(P)-binding Rossmann-like Domain"/>
    <property type="match status" value="1"/>
</dbReference>
<dbReference type="AlphaFoldDB" id="A0A7H1BB13"/>
<evidence type="ECO:0000313" key="5">
    <source>
        <dbReference type="Proteomes" id="UP000516428"/>
    </source>
</evidence>
<dbReference type="SUPFAM" id="SSF51735">
    <property type="entry name" value="NAD(P)-binding Rossmann-fold domains"/>
    <property type="match status" value="1"/>
</dbReference>
<dbReference type="CDD" id="cd05233">
    <property type="entry name" value="SDR_c"/>
    <property type="match status" value="1"/>
</dbReference>
<dbReference type="EMBL" id="CP061281">
    <property type="protein sequence ID" value="QNS05918.1"/>
    <property type="molecule type" value="Genomic_DNA"/>
</dbReference>
<comment type="similarity">
    <text evidence="1">Belongs to the short-chain dehydrogenases/reductases (SDR) family.</text>
</comment>
<accession>A0A7H1BB13</accession>
<dbReference type="SMART" id="SM00822">
    <property type="entry name" value="PKS_KR"/>
    <property type="match status" value="1"/>
</dbReference>
<evidence type="ECO:0000313" key="4">
    <source>
        <dbReference type="EMBL" id="QNS05918.1"/>
    </source>
</evidence>
<evidence type="ECO:0000256" key="2">
    <source>
        <dbReference type="ARBA" id="ARBA00023002"/>
    </source>
</evidence>
<dbReference type="PANTHER" id="PTHR43639">
    <property type="entry name" value="OXIDOREDUCTASE, SHORT-CHAIN DEHYDROGENASE/REDUCTASE FAMILY (AFU_ORTHOLOGUE AFUA_5G02870)"/>
    <property type="match status" value="1"/>
</dbReference>
<dbReference type="KEGG" id="sxn:IAG42_21580"/>
<dbReference type="InterPro" id="IPR036291">
    <property type="entry name" value="NAD(P)-bd_dom_sf"/>
</dbReference>
<evidence type="ECO:0000259" key="3">
    <source>
        <dbReference type="SMART" id="SM00822"/>
    </source>
</evidence>
<dbReference type="PANTHER" id="PTHR43639:SF1">
    <property type="entry name" value="SHORT-CHAIN DEHYDROGENASE_REDUCTASE FAMILY PROTEIN"/>
    <property type="match status" value="1"/>
</dbReference>
<dbReference type="GO" id="GO:0016491">
    <property type="term" value="F:oxidoreductase activity"/>
    <property type="evidence" value="ECO:0007669"/>
    <property type="project" value="UniProtKB-KW"/>
</dbReference>
<reference evidence="4 5" key="1">
    <citation type="submission" date="2020-09" db="EMBL/GenBank/DDBJ databases">
        <title>A novel species.</title>
        <authorList>
            <person name="Gao J."/>
        </authorList>
    </citation>
    <scope>NUCLEOTIDE SEQUENCE [LARGE SCALE GENOMIC DNA]</scope>
    <source>
        <strain evidence="4 5">CRXT-Y-14</strain>
    </source>
</reference>
<organism evidence="4 5">
    <name type="scientific">Streptomyces xanthii</name>
    <dbReference type="NCBI Taxonomy" id="2768069"/>
    <lineage>
        <taxon>Bacteria</taxon>
        <taxon>Bacillati</taxon>
        <taxon>Actinomycetota</taxon>
        <taxon>Actinomycetes</taxon>
        <taxon>Kitasatosporales</taxon>
        <taxon>Streptomycetaceae</taxon>
        <taxon>Streptomyces</taxon>
    </lineage>
</organism>
<proteinExistence type="inferred from homology"/>
<dbReference type="PROSITE" id="PS00061">
    <property type="entry name" value="ADH_SHORT"/>
    <property type="match status" value="1"/>
</dbReference>
<protein>
    <submittedName>
        <fullName evidence="4">SDR family oxidoreductase</fullName>
    </submittedName>
</protein>
<keyword evidence="2" id="KW-0560">Oxidoreductase</keyword>
<dbReference type="Pfam" id="PF13561">
    <property type="entry name" value="adh_short_C2"/>
    <property type="match status" value="1"/>
</dbReference>
<keyword evidence="5" id="KW-1185">Reference proteome</keyword>
<dbReference type="InterPro" id="IPR002347">
    <property type="entry name" value="SDR_fam"/>
</dbReference>
<dbReference type="RefSeq" id="WP_188338604.1">
    <property type="nucleotide sequence ID" value="NZ_CP061281.1"/>
</dbReference>
<dbReference type="Proteomes" id="UP000516428">
    <property type="component" value="Chromosome"/>
</dbReference>
<evidence type="ECO:0000256" key="1">
    <source>
        <dbReference type="ARBA" id="ARBA00006484"/>
    </source>
</evidence>
<dbReference type="PRINTS" id="PR00080">
    <property type="entry name" value="SDRFAMILY"/>
</dbReference>
<feature type="domain" description="Ketoreductase" evidence="3">
    <location>
        <begin position="5"/>
        <end position="183"/>
    </location>
</feature>
<dbReference type="InterPro" id="IPR057326">
    <property type="entry name" value="KR_dom"/>
</dbReference>
<dbReference type="FunFam" id="3.40.50.720:FF:000084">
    <property type="entry name" value="Short-chain dehydrogenase reductase"/>
    <property type="match status" value="1"/>
</dbReference>
<dbReference type="PRINTS" id="PR00081">
    <property type="entry name" value="GDHRDH"/>
</dbReference>
<sequence>MGENRVAVITGSSSGIGAAMARRFAAEGLRVVVNSAGSEAAGRELAAQLPDAVYVRGDVSDPADARRIVRTAIDTYGRLDVLVNNAGATRFIPLDDLDAVGADTWRDLLDVNVIGVWQMVTAAAPHLRASGAGAVVNVSSVSATRALGSSIPYAVSKAAVNHLTRLLASQLGPEVRVNAIAPGLIDTPWYAEAEEVWESSRDWITANTPLRRVGTPEDVAEAALYLLDAAYTTGDVLTVDGGRHIV</sequence>
<gene>
    <name evidence="4" type="ORF">IAG42_21580</name>
</gene>
<dbReference type="InterPro" id="IPR020904">
    <property type="entry name" value="Sc_DH/Rdtase_CS"/>
</dbReference>
<name>A0A7H1BB13_9ACTN</name>
<dbReference type="NCBIfam" id="NF005559">
    <property type="entry name" value="PRK07231.1"/>
    <property type="match status" value="1"/>
</dbReference>